<keyword evidence="3" id="KW-1185">Reference proteome</keyword>
<accession>A0A327Y0I5</accession>
<feature type="domain" description="GspL periplasmic" evidence="1">
    <location>
        <begin position="208"/>
        <end position="366"/>
    </location>
</feature>
<dbReference type="InterPro" id="IPR025691">
    <property type="entry name" value="GspL_pp_dom"/>
</dbReference>
<sequence length="370" mass="39167">MTAGSGHDREEPQVTLVSGAEVALLTLDLPARLRGQAREQVALRMLSDRLGLGPGEFAMRPFANGSAPWTRVFVVARPLIDAWRDGPTPVLPDYLALPAASGIWCVTETDDGMLCARLGPDDGFAAVPSVAMLQLTRALARDGAPGALLLPHRLPALADWADRQGIPVATTPDAVAALGLPRPHDFAHGELACDLRRDPLAARSRLERQVLPWRWPVLAAALAMALWAGAQYLAIDRLDRARAGIDSTTRALVREQVVPSGPILDMRVQVARALADARAAQAMQRGAEDPVALTARAAGIVAVSDARPRDIAWASGEGLTLVLLLPDFAATDRIAAQLGDAGFAVAITESLAREGGGVRSTLLLQPEAPR</sequence>
<proteinExistence type="predicted"/>
<organism evidence="2 3">
    <name type="scientific">Salipiger aestuarii</name>
    <dbReference type="NCBI Taxonomy" id="568098"/>
    <lineage>
        <taxon>Bacteria</taxon>
        <taxon>Pseudomonadati</taxon>
        <taxon>Pseudomonadota</taxon>
        <taxon>Alphaproteobacteria</taxon>
        <taxon>Rhodobacterales</taxon>
        <taxon>Roseobacteraceae</taxon>
        <taxon>Salipiger</taxon>
    </lineage>
</organism>
<dbReference type="Proteomes" id="UP000249165">
    <property type="component" value="Unassembled WGS sequence"/>
</dbReference>
<comment type="caution">
    <text evidence="2">The sequence shown here is derived from an EMBL/GenBank/DDBJ whole genome shotgun (WGS) entry which is preliminary data.</text>
</comment>
<name>A0A327Y0I5_9RHOB</name>
<evidence type="ECO:0000313" key="3">
    <source>
        <dbReference type="Proteomes" id="UP000249165"/>
    </source>
</evidence>
<reference evidence="2 3" key="1">
    <citation type="submission" date="2018-06" db="EMBL/GenBank/DDBJ databases">
        <title>Genomic Encyclopedia of Archaeal and Bacterial Type Strains, Phase II (KMG-II): from individual species to whole genera.</title>
        <authorList>
            <person name="Goeker M."/>
        </authorList>
    </citation>
    <scope>NUCLEOTIDE SEQUENCE [LARGE SCALE GENOMIC DNA]</scope>
    <source>
        <strain evidence="2 3">DSM 22011</strain>
    </source>
</reference>
<evidence type="ECO:0000313" key="2">
    <source>
        <dbReference type="EMBL" id="RAK13195.1"/>
    </source>
</evidence>
<protein>
    <submittedName>
        <fullName evidence="2">General secretion pathway protein L</fullName>
    </submittedName>
</protein>
<dbReference type="RefSeq" id="WP_170134602.1">
    <property type="nucleotide sequence ID" value="NZ_LIQE01000049.1"/>
</dbReference>
<gene>
    <name evidence="2" type="ORF">ATI53_103924</name>
</gene>
<evidence type="ECO:0000259" key="1">
    <source>
        <dbReference type="Pfam" id="PF12693"/>
    </source>
</evidence>
<dbReference type="AlphaFoldDB" id="A0A327Y0I5"/>
<dbReference type="EMBL" id="QLMG01000039">
    <property type="protein sequence ID" value="RAK13195.1"/>
    <property type="molecule type" value="Genomic_DNA"/>
</dbReference>
<dbReference type="Pfam" id="PF12693">
    <property type="entry name" value="GspL_C"/>
    <property type="match status" value="1"/>
</dbReference>